<dbReference type="PaxDb" id="39947-A0A0P0Y367"/>
<protein>
    <submittedName>
        <fullName evidence="1">Os11g0526400 protein</fullName>
    </submittedName>
</protein>
<reference evidence="1 2" key="2">
    <citation type="journal article" date="2013" name="Plant Cell Physiol.">
        <title>Rice Annotation Project Database (RAP-DB): an integrative and interactive database for rice genomics.</title>
        <authorList>
            <person name="Sakai H."/>
            <person name="Lee S.S."/>
            <person name="Tanaka T."/>
            <person name="Numa H."/>
            <person name="Kim J."/>
            <person name="Kawahara Y."/>
            <person name="Wakimoto H."/>
            <person name="Yang C.C."/>
            <person name="Iwamoto M."/>
            <person name="Abe T."/>
            <person name="Yamada Y."/>
            <person name="Muto A."/>
            <person name="Inokuchi H."/>
            <person name="Ikemura T."/>
            <person name="Matsumoto T."/>
            <person name="Sasaki T."/>
            <person name="Itoh T."/>
        </authorList>
    </citation>
    <scope>NUCLEOTIDE SEQUENCE [LARGE SCALE GENOMIC DNA]</scope>
    <source>
        <strain evidence="2">cv. Nipponbare</strain>
    </source>
</reference>
<evidence type="ECO:0000313" key="2">
    <source>
        <dbReference type="Proteomes" id="UP000059680"/>
    </source>
</evidence>
<sequence>MAMVTWTARQPRPLTCGALNHDRRAELLNLDRLAMRSTTAIAVVSFATLTALANSASASIPTGALLDTAATASSSTPISAVHFASTSASASVSSLSASSLGSSASPTSVLVSTVLVSSLEQVENAMADLAAVGGVDVEVRSLNRQDEAGRILSALTEAVDINWRIMQWMLGPL</sequence>
<dbReference type="EMBL" id="AP014967">
    <property type="protein sequence ID" value="BAT14247.1"/>
    <property type="molecule type" value="Genomic_DNA"/>
</dbReference>
<gene>
    <name evidence="1" type="ordered locus">Os11g0526400</name>
    <name evidence="1" type="ORF">OSNPB_110526400</name>
</gene>
<reference evidence="1 2" key="3">
    <citation type="journal article" date="2013" name="Rice">
        <title>Improvement of the Oryza sativa Nipponbare reference genome using next generation sequence and optical map data.</title>
        <authorList>
            <person name="Kawahara Y."/>
            <person name="de la Bastide M."/>
            <person name="Hamilton J.P."/>
            <person name="Kanamori H."/>
            <person name="McCombie W.R."/>
            <person name="Ouyang S."/>
            <person name="Schwartz D.C."/>
            <person name="Tanaka T."/>
            <person name="Wu J."/>
            <person name="Zhou S."/>
            <person name="Childs K.L."/>
            <person name="Davidson R.M."/>
            <person name="Lin H."/>
            <person name="Quesada-Ocampo L."/>
            <person name="Vaillancourt B."/>
            <person name="Sakai H."/>
            <person name="Lee S.S."/>
            <person name="Kim J."/>
            <person name="Numa H."/>
            <person name="Itoh T."/>
            <person name="Buell C.R."/>
            <person name="Matsumoto T."/>
        </authorList>
    </citation>
    <scope>NUCLEOTIDE SEQUENCE [LARGE SCALE GENOMIC DNA]</scope>
    <source>
        <strain evidence="2">cv. Nipponbare</strain>
    </source>
</reference>
<organism evidence="1 2">
    <name type="scientific">Oryza sativa subsp. japonica</name>
    <name type="common">Rice</name>
    <dbReference type="NCBI Taxonomy" id="39947"/>
    <lineage>
        <taxon>Eukaryota</taxon>
        <taxon>Viridiplantae</taxon>
        <taxon>Streptophyta</taxon>
        <taxon>Embryophyta</taxon>
        <taxon>Tracheophyta</taxon>
        <taxon>Spermatophyta</taxon>
        <taxon>Magnoliopsida</taxon>
        <taxon>Liliopsida</taxon>
        <taxon>Poales</taxon>
        <taxon>Poaceae</taxon>
        <taxon>BOP clade</taxon>
        <taxon>Oryzoideae</taxon>
        <taxon>Oryzeae</taxon>
        <taxon>Oryzinae</taxon>
        <taxon>Oryza</taxon>
        <taxon>Oryza sativa</taxon>
    </lineage>
</organism>
<proteinExistence type="predicted"/>
<dbReference type="Proteomes" id="UP000059680">
    <property type="component" value="Chromosome 11"/>
</dbReference>
<name>A0A0P0Y367_ORYSJ</name>
<reference evidence="2" key="1">
    <citation type="journal article" date="2005" name="Nature">
        <title>The map-based sequence of the rice genome.</title>
        <authorList>
            <consortium name="International rice genome sequencing project (IRGSP)"/>
            <person name="Matsumoto T."/>
            <person name="Wu J."/>
            <person name="Kanamori H."/>
            <person name="Katayose Y."/>
            <person name="Fujisawa M."/>
            <person name="Namiki N."/>
            <person name="Mizuno H."/>
            <person name="Yamamoto K."/>
            <person name="Antonio B.A."/>
            <person name="Baba T."/>
            <person name="Sakata K."/>
            <person name="Nagamura Y."/>
            <person name="Aoki H."/>
            <person name="Arikawa K."/>
            <person name="Arita K."/>
            <person name="Bito T."/>
            <person name="Chiden Y."/>
            <person name="Fujitsuka N."/>
            <person name="Fukunaka R."/>
            <person name="Hamada M."/>
            <person name="Harada C."/>
            <person name="Hayashi A."/>
            <person name="Hijishita S."/>
            <person name="Honda M."/>
            <person name="Hosokawa S."/>
            <person name="Ichikawa Y."/>
            <person name="Idonuma A."/>
            <person name="Iijima M."/>
            <person name="Ikeda M."/>
            <person name="Ikeno M."/>
            <person name="Ito K."/>
            <person name="Ito S."/>
            <person name="Ito T."/>
            <person name="Ito Y."/>
            <person name="Ito Y."/>
            <person name="Iwabuchi A."/>
            <person name="Kamiya K."/>
            <person name="Karasawa W."/>
            <person name="Kurita K."/>
            <person name="Katagiri S."/>
            <person name="Kikuta A."/>
            <person name="Kobayashi H."/>
            <person name="Kobayashi N."/>
            <person name="Machita K."/>
            <person name="Maehara T."/>
            <person name="Masukawa M."/>
            <person name="Mizubayashi T."/>
            <person name="Mukai Y."/>
            <person name="Nagasaki H."/>
            <person name="Nagata Y."/>
            <person name="Naito S."/>
            <person name="Nakashima M."/>
            <person name="Nakama Y."/>
            <person name="Nakamichi Y."/>
            <person name="Nakamura M."/>
            <person name="Meguro A."/>
            <person name="Negishi M."/>
            <person name="Ohta I."/>
            <person name="Ohta T."/>
            <person name="Okamoto M."/>
            <person name="Ono N."/>
            <person name="Saji S."/>
            <person name="Sakaguchi M."/>
            <person name="Sakai K."/>
            <person name="Shibata M."/>
            <person name="Shimokawa T."/>
            <person name="Song J."/>
            <person name="Takazaki Y."/>
            <person name="Terasawa K."/>
            <person name="Tsugane M."/>
            <person name="Tsuji K."/>
            <person name="Ueda S."/>
            <person name="Waki K."/>
            <person name="Yamagata H."/>
            <person name="Yamamoto M."/>
            <person name="Yamamoto S."/>
            <person name="Yamane H."/>
            <person name="Yoshiki S."/>
            <person name="Yoshihara R."/>
            <person name="Yukawa K."/>
            <person name="Zhong H."/>
            <person name="Yano M."/>
            <person name="Yuan Q."/>
            <person name="Ouyang S."/>
            <person name="Liu J."/>
            <person name="Jones K.M."/>
            <person name="Gansberger K."/>
            <person name="Moffat K."/>
            <person name="Hill J."/>
            <person name="Bera J."/>
            <person name="Fadrosh D."/>
            <person name="Jin S."/>
            <person name="Johri S."/>
            <person name="Kim M."/>
            <person name="Overton L."/>
            <person name="Reardon M."/>
            <person name="Tsitrin T."/>
            <person name="Vuong H."/>
            <person name="Weaver B."/>
            <person name="Ciecko A."/>
            <person name="Tallon L."/>
            <person name="Jackson J."/>
            <person name="Pai G."/>
            <person name="Aken S.V."/>
            <person name="Utterback T."/>
            <person name="Reidmuller S."/>
            <person name="Feldblyum T."/>
            <person name="Hsiao J."/>
            <person name="Zismann V."/>
            <person name="Iobst S."/>
            <person name="de Vazeille A.R."/>
            <person name="Buell C.R."/>
            <person name="Ying K."/>
            <person name="Li Y."/>
            <person name="Lu T."/>
            <person name="Huang Y."/>
            <person name="Zhao Q."/>
            <person name="Feng Q."/>
            <person name="Zhang L."/>
            <person name="Zhu J."/>
            <person name="Weng Q."/>
            <person name="Mu J."/>
            <person name="Lu Y."/>
            <person name="Fan D."/>
            <person name="Liu Y."/>
            <person name="Guan J."/>
            <person name="Zhang Y."/>
            <person name="Yu S."/>
            <person name="Liu X."/>
            <person name="Zhang Y."/>
            <person name="Hong G."/>
            <person name="Han B."/>
            <person name="Choisne N."/>
            <person name="Demange N."/>
            <person name="Orjeda G."/>
            <person name="Samain S."/>
            <person name="Cattolico L."/>
            <person name="Pelletier E."/>
            <person name="Couloux A."/>
            <person name="Segurens B."/>
            <person name="Wincker P."/>
            <person name="D'Hont A."/>
            <person name="Scarpelli C."/>
            <person name="Weissenbach J."/>
            <person name="Salanoubat M."/>
            <person name="Quetier F."/>
            <person name="Yu Y."/>
            <person name="Kim H.R."/>
            <person name="Rambo T."/>
            <person name="Currie J."/>
            <person name="Collura K."/>
            <person name="Luo M."/>
            <person name="Yang T."/>
            <person name="Ammiraju J.S.S."/>
            <person name="Engler F."/>
            <person name="Soderlund C."/>
            <person name="Wing R.A."/>
            <person name="Palmer L.E."/>
            <person name="de la Bastide M."/>
            <person name="Spiegel L."/>
            <person name="Nascimento L."/>
            <person name="Zutavern T."/>
            <person name="O'Shaughnessy A."/>
            <person name="Dike S."/>
            <person name="Dedhia N."/>
            <person name="Preston R."/>
            <person name="Balija V."/>
            <person name="McCombie W.R."/>
            <person name="Chow T."/>
            <person name="Chen H."/>
            <person name="Chung M."/>
            <person name="Chen C."/>
            <person name="Shaw J."/>
            <person name="Wu H."/>
            <person name="Hsiao K."/>
            <person name="Chao Y."/>
            <person name="Chu M."/>
            <person name="Cheng C."/>
            <person name="Hour A."/>
            <person name="Lee P."/>
            <person name="Lin S."/>
            <person name="Lin Y."/>
            <person name="Liou J."/>
            <person name="Liu S."/>
            <person name="Hsing Y."/>
            <person name="Raghuvanshi S."/>
            <person name="Mohanty A."/>
            <person name="Bharti A.K."/>
            <person name="Gaur A."/>
            <person name="Gupta V."/>
            <person name="Kumar D."/>
            <person name="Ravi V."/>
            <person name="Vij S."/>
            <person name="Kapur A."/>
            <person name="Khurana P."/>
            <person name="Khurana P."/>
            <person name="Khurana J.P."/>
            <person name="Tyagi A.K."/>
            <person name="Gaikwad K."/>
            <person name="Singh A."/>
            <person name="Dalal V."/>
            <person name="Srivastava S."/>
            <person name="Dixit A."/>
            <person name="Pal A.K."/>
            <person name="Ghazi I.A."/>
            <person name="Yadav M."/>
            <person name="Pandit A."/>
            <person name="Bhargava A."/>
            <person name="Sureshbabu K."/>
            <person name="Batra K."/>
            <person name="Sharma T.R."/>
            <person name="Mohapatra T."/>
            <person name="Singh N.K."/>
            <person name="Messing J."/>
            <person name="Nelson A.B."/>
            <person name="Fuks G."/>
            <person name="Kavchok S."/>
            <person name="Keizer G."/>
            <person name="Linton E."/>
            <person name="Llaca V."/>
            <person name="Song R."/>
            <person name="Tanyolac B."/>
            <person name="Young S."/>
            <person name="Ho-Il K."/>
            <person name="Hahn J.H."/>
            <person name="Sangsakoo G."/>
            <person name="Vanavichit A."/>
            <person name="de Mattos Luiz.A.T."/>
            <person name="Zimmer P.D."/>
            <person name="Malone G."/>
            <person name="Dellagostin O."/>
            <person name="de Oliveira A.C."/>
            <person name="Bevan M."/>
            <person name="Bancroft I."/>
            <person name="Minx P."/>
            <person name="Cordum H."/>
            <person name="Wilson R."/>
            <person name="Cheng Z."/>
            <person name="Jin W."/>
            <person name="Jiang J."/>
            <person name="Leong S.A."/>
            <person name="Iwama H."/>
            <person name="Gojobori T."/>
            <person name="Itoh T."/>
            <person name="Niimura Y."/>
            <person name="Fujii Y."/>
            <person name="Habara T."/>
            <person name="Sakai H."/>
            <person name="Sato Y."/>
            <person name="Wilson G."/>
            <person name="Kumar K."/>
            <person name="McCouch S."/>
            <person name="Juretic N."/>
            <person name="Hoen D."/>
            <person name="Wright S."/>
            <person name="Bruskiewich R."/>
            <person name="Bureau T."/>
            <person name="Miyao A."/>
            <person name="Hirochika H."/>
            <person name="Nishikawa T."/>
            <person name="Kadowaki K."/>
            <person name="Sugiura M."/>
            <person name="Burr B."/>
            <person name="Sasaki T."/>
        </authorList>
    </citation>
    <scope>NUCLEOTIDE SEQUENCE [LARGE SCALE GENOMIC DNA]</scope>
    <source>
        <strain evidence="2">cv. Nipponbare</strain>
    </source>
</reference>
<dbReference type="InParanoid" id="A0A0P0Y367"/>
<evidence type="ECO:0000313" key="1">
    <source>
        <dbReference type="EMBL" id="BAT14247.1"/>
    </source>
</evidence>
<dbReference type="SMR" id="A0A0P0Y367"/>
<keyword evidence="2" id="KW-1185">Reference proteome</keyword>
<accession>A0A0P0Y367</accession>
<dbReference type="AlphaFoldDB" id="A0A0P0Y367"/>